<feature type="signal peptide" evidence="1">
    <location>
        <begin position="1"/>
        <end position="19"/>
    </location>
</feature>
<dbReference type="EMBL" id="BPQB01000064">
    <property type="protein sequence ID" value="GJE96821.1"/>
    <property type="molecule type" value="Genomic_DNA"/>
</dbReference>
<dbReference type="Pfam" id="PF01370">
    <property type="entry name" value="Epimerase"/>
    <property type="match status" value="1"/>
</dbReference>
<dbReference type="Gene3D" id="3.40.50.720">
    <property type="entry name" value="NAD(P)-binding Rossmann-like Domain"/>
    <property type="match status" value="1"/>
</dbReference>
<dbReference type="GO" id="GO:0004029">
    <property type="term" value="F:aldehyde dehydrogenase (NAD+) activity"/>
    <property type="evidence" value="ECO:0007669"/>
    <property type="project" value="TreeGrafter"/>
</dbReference>
<accession>A0A9P3LIS1</accession>
<comment type="caution">
    <text evidence="3">The sequence shown here is derived from an EMBL/GenBank/DDBJ whole genome shotgun (WGS) entry which is preliminary data.</text>
</comment>
<dbReference type="InterPro" id="IPR001509">
    <property type="entry name" value="Epimerase_deHydtase"/>
</dbReference>
<proteinExistence type="predicted"/>
<dbReference type="SUPFAM" id="SSF51735">
    <property type="entry name" value="NAD(P)-binding Rossmann-fold domains"/>
    <property type="match status" value="1"/>
</dbReference>
<organism evidence="3 4">
    <name type="scientific">Phanerochaete sordida</name>
    <dbReference type="NCBI Taxonomy" id="48140"/>
    <lineage>
        <taxon>Eukaryota</taxon>
        <taxon>Fungi</taxon>
        <taxon>Dikarya</taxon>
        <taxon>Basidiomycota</taxon>
        <taxon>Agaricomycotina</taxon>
        <taxon>Agaricomycetes</taxon>
        <taxon>Polyporales</taxon>
        <taxon>Phanerochaetaceae</taxon>
        <taxon>Phanerochaete</taxon>
    </lineage>
</organism>
<dbReference type="Proteomes" id="UP000703269">
    <property type="component" value="Unassembled WGS sequence"/>
</dbReference>
<gene>
    <name evidence="3" type="ORF">PsYK624_130280</name>
</gene>
<protein>
    <submittedName>
        <fullName evidence="3">NAD(P)-binding protein</fullName>
    </submittedName>
</protein>
<evidence type="ECO:0000256" key="1">
    <source>
        <dbReference type="SAM" id="SignalP"/>
    </source>
</evidence>
<dbReference type="AlphaFoldDB" id="A0A9P3LIS1"/>
<dbReference type="PANTHER" id="PTHR48079:SF3">
    <property type="entry name" value="NAD-DEPENDENT EPIMERASE_DEHYDRATASE DOMAIN-CONTAINING PROTEIN"/>
    <property type="match status" value="1"/>
</dbReference>
<sequence length="300" mass="32115">MKVLVLGATGFIGLPAAQALVRAGHVVYGLTRSQDKAKKLAEEEIIPVIGETSDPSTWLPLVASLDAVIDAVGGSADIKTLSEDMLNAVTSAAQTLRPAHAPKLTYIYTSGTWVHGDDRHTVKTDTSPLSAPAALVAWRPAQEQRVVSSAVLNGVVVRPALLYGRGGSLLAPLFARAAQGAVRWFGTPEDRYALVHADDLAELYRLAAEKAQLVGGMVFDAANDFTESADDLLKKLVKVSGAQGPHEFVPPTNLYETALTTTSLLRPYLARSLLGWQPRKAGFVDNLDVYYNAWKASVNL</sequence>
<feature type="domain" description="NAD-dependent epimerase/dehydratase" evidence="2">
    <location>
        <begin position="3"/>
        <end position="211"/>
    </location>
</feature>
<evidence type="ECO:0000259" key="2">
    <source>
        <dbReference type="Pfam" id="PF01370"/>
    </source>
</evidence>
<dbReference type="PANTHER" id="PTHR48079">
    <property type="entry name" value="PROTEIN YEEZ"/>
    <property type="match status" value="1"/>
</dbReference>
<dbReference type="InterPro" id="IPR051783">
    <property type="entry name" value="NAD(P)-dependent_oxidoreduct"/>
</dbReference>
<keyword evidence="1" id="KW-0732">Signal</keyword>
<dbReference type="OrthoDB" id="10000533at2759"/>
<reference evidence="3 4" key="1">
    <citation type="submission" date="2021-08" db="EMBL/GenBank/DDBJ databases">
        <title>Draft Genome Sequence of Phanerochaete sordida strain YK-624.</title>
        <authorList>
            <person name="Mori T."/>
            <person name="Dohra H."/>
            <person name="Suzuki T."/>
            <person name="Kawagishi H."/>
            <person name="Hirai H."/>
        </authorList>
    </citation>
    <scope>NUCLEOTIDE SEQUENCE [LARGE SCALE GENOMIC DNA]</scope>
    <source>
        <strain evidence="3 4">YK-624</strain>
    </source>
</reference>
<evidence type="ECO:0000313" key="3">
    <source>
        <dbReference type="EMBL" id="GJE96821.1"/>
    </source>
</evidence>
<name>A0A9P3LIS1_9APHY</name>
<feature type="chain" id="PRO_5040127506" evidence="1">
    <location>
        <begin position="20"/>
        <end position="300"/>
    </location>
</feature>
<keyword evidence="4" id="KW-1185">Reference proteome</keyword>
<evidence type="ECO:0000313" key="4">
    <source>
        <dbReference type="Proteomes" id="UP000703269"/>
    </source>
</evidence>
<dbReference type="InterPro" id="IPR036291">
    <property type="entry name" value="NAD(P)-bd_dom_sf"/>
</dbReference>
<dbReference type="GO" id="GO:0005737">
    <property type="term" value="C:cytoplasm"/>
    <property type="evidence" value="ECO:0007669"/>
    <property type="project" value="TreeGrafter"/>
</dbReference>